<dbReference type="EMBL" id="SWFT01000159">
    <property type="protein sequence ID" value="KAA8897150.1"/>
    <property type="molecule type" value="Genomic_DNA"/>
</dbReference>
<feature type="transmembrane region" description="Helical" evidence="12">
    <location>
        <begin position="337"/>
        <end position="354"/>
    </location>
</feature>
<comment type="function">
    <text evidence="11">Mannosyltransferase involved in glycosylphosphatidylinositol-anchor biosynthesis. Transfers the third mannose to Man2-GlcN-acyl-PI during GPI precursor assembly.</text>
</comment>
<keyword evidence="5 12" id="KW-0328">Glycosyltransferase</keyword>
<dbReference type="InterPro" id="IPR005599">
    <property type="entry name" value="GPI_mannosylTrfase"/>
</dbReference>
<comment type="pathway">
    <text evidence="2">Glycolipid biosynthesis; glycosylphosphatidylinositol-anchor biosynthesis.</text>
</comment>
<comment type="subcellular location">
    <subcellularLocation>
        <location evidence="1 12">Endoplasmic reticulum membrane</location>
        <topology evidence="1 12">Multi-pass membrane protein</topology>
    </subcellularLocation>
</comment>
<reference evidence="14 15" key="1">
    <citation type="submission" date="2019-07" db="EMBL/GenBank/DDBJ databases">
        <title>Genome assembly of two rare yeast pathogens: Diutina rugosa and Trichomonascus ciferrii.</title>
        <authorList>
            <person name="Mixao V."/>
            <person name="Saus E."/>
            <person name="Hansen A."/>
            <person name="Lass-Flor C."/>
            <person name="Gabaldon T."/>
        </authorList>
    </citation>
    <scope>NUCLEOTIDE SEQUENCE [LARGE SCALE GENOMIC DNA]</scope>
    <source>
        <strain evidence="14 15">CBS 613</strain>
    </source>
</reference>
<feature type="transmembrane region" description="Helical" evidence="12">
    <location>
        <begin position="310"/>
        <end position="330"/>
    </location>
</feature>
<dbReference type="EC" id="2.4.1.-" evidence="12"/>
<keyword evidence="10 12" id="KW-0472">Membrane</keyword>
<gene>
    <name evidence="14" type="ORF">DIURU_005383</name>
</gene>
<dbReference type="GeneID" id="54784034"/>
<evidence type="ECO:0000256" key="12">
    <source>
        <dbReference type="RuleBase" id="RU363075"/>
    </source>
</evidence>
<evidence type="ECO:0000256" key="1">
    <source>
        <dbReference type="ARBA" id="ARBA00004477"/>
    </source>
</evidence>
<dbReference type="OrthoDB" id="416834at2759"/>
<evidence type="ECO:0000256" key="6">
    <source>
        <dbReference type="ARBA" id="ARBA00022679"/>
    </source>
</evidence>
<proteinExistence type="inferred from homology"/>
<evidence type="ECO:0000313" key="15">
    <source>
        <dbReference type="Proteomes" id="UP000449547"/>
    </source>
</evidence>
<dbReference type="AlphaFoldDB" id="A0A642UDH0"/>
<evidence type="ECO:0000256" key="13">
    <source>
        <dbReference type="SAM" id="SignalP"/>
    </source>
</evidence>
<sequence length="496" mass="56677">MIWWKLAVVVVAWRVFNSLSLATFFQADEFYQALEIAHERVFGYGYVTWEWPEHLRSTLHPSIYSLGYSFLQAFSADSRSAVILVPKFINAAIAAISELMLYKWLGNYDPSVATITTLLSLANPFNWYVSTRSFANQFEQMLTMCAMAWWPWSTTNTKGKKRRPSHLKTALVFACLSCIVRPTNVLYWIPFGLGLLVRSHTKAKLVVVTVIVAAATLAASAVIDRQFYDTWTLPMINFLRFNVVNNLSVFYGTAPWHFYIGQALPMMLMTYIPLFLLGLAKSARTSAEMVAAMVLVVLGFSAIEHKEVRFLLPIQPLLMYFCGTGVLSVMRSRWFKPVMALVITANVAVGYFLARVNERGAIAIVDYLADVHSFAILAPCHSTPWQSHLHNPQLNGWFLTCKPPLNVPLEGYMDESDVFYADPEKWLETNMAPNWSQLSLGSRRAWPTHLVMFQALVPDLESYLDNSPYRECHREWNSYFHWDGRRHGDLVVFCRQ</sequence>
<evidence type="ECO:0000256" key="10">
    <source>
        <dbReference type="ARBA" id="ARBA00023136"/>
    </source>
</evidence>
<evidence type="ECO:0000256" key="4">
    <source>
        <dbReference type="ARBA" id="ARBA00022502"/>
    </source>
</evidence>
<name>A0A642UDH0_DIURU</name>
<evidence type="ECO:0000256" key="8">
    <source>
        <dbReference type="ARBA" id="ARBA00022824"/>
    </source>
</evidence>
<evidence type="ECO:0000256" key="5">
    <source>
        <dbReference type="ARBA" id="ARBA00022676"/>
    </source>
</evidence>
<feature type="transmembrane region" description="Helical" evidence="12">
    <location>
        <begin position="205"/>
        <end position="223"/>
    </location>
</feature>
<dbReference type="VEuPathDB" id="FungiDB:DIURU_005383"/>
<dbReference type="RefSeq" id="XP_034009807.1">
    <property type="nucleotide sequence ID" value="XM_034158359.1"/>
</dbReference>
<evidence type="ECO:0000256" key="7">
    <source>
        <dbReference type="ARBA" id="ARBA00022692"/>
    </source>
</evidence>
<evidence type="ECO:0000256" key="3">
    <source>
        <dbReference type="ARBA" id="ARBA00006065"/>
    </source>
</evidence>
<dbReference type="UniPathway" id="UPA00196"/>
<evidence type="ECO:0000313" key="14">
    <source>
        <dbReference type="EMBL" id="KAA8897150.1"/>
    </source>
</evidence>
<dbReference type="PANTHER" id="PTHR22760">
    <property type="entry name" value="GLYCOSYLTRANSFERASE"/>
    <property type="match status" value="1"/>
</dbReference>
<evidence type="ECO:0000256" key="9">
    <source>
        <dbReference type="ARBA" id="ARBA00022989"/>
    </source>
</evidence>
<evidence type="ECO:0000256" key="11">
    <source>
        <dbReference type="ARBA" id="ARBA00024708"/>
    </source>
</evidence>
<comment type="similarity">
    <text evidence="3">Belongs to the glycosyltransferase 22 family. PIGB subfamily.</text>
</comment>
<dbReference type="Pfam" id="PF03901">
    <property type="entry name" value="Glyco_transf_22"/>
    <property type="match status" value="1"/>
</dbReference>
<feature type="transmembrane region" description="Helical" evidence="12">
    <location>
        <begin position="170"/>
        <end position="193"/>
    </location>
</feature>
<keyword evidence="8 12" id="KW-0256">Endoplasmic reticulum</keyword>
<comment type="caution">
    <text evidence="14">The sequence shown here is derived from an EMBL/GenBank/DDBJ whole genome shotgun (WGS) entry which is preliminary data.</text>
</comment>
<feature type="transmembrane region" description="Helical" evidence="12">
    <location>
        <begin position="287"/>
        <end position="304"/>
    </location>
</feature>
<feature type="signal peptide" evidence="13">
    <location>
        <begin position="1"/>
        <end position="22"/>
    </location>
</feature>
<dbReference type="PANTHER" id="PTHR22760:SF4">
    <property type="entry name" value="GPI MANNOSYLTRANSFERASE 3"/>
    <property type="match status" value="1"/>
</dbReference>
<dbReference type="GO" id="GO:0000026">
    <property type="term" value="F:alpha-1,2-mannosyltransferase activity"/>
    <property type="evidence" value="ECO:0007669"/>
    <property type="project" value="TreeGrafter"/>
</dbReference>
<keyword evidence="7 12" id="KW-0812">Transmembrane</keyword>
<protein>
    <recommendedName>
        <fullName evidence="12">Mannosyltransferase</fullName>
        <ecNumber evidence="12">2.4.1.-</ecNumber>
    </recommendedName>
</protein>
<feature type="chain" id="PRO_5024835094" description="Mannosyltransferase" evidence="13">
    <location>
        <begin position="23"/>
        <end position="496"/>
    </location>
</feature>
<keyword evidence="15" id="KW-1185">Reference proteome</keyword>
<dbReference type="Proteomes" id="UP000449547">
    <property type="component" value="Unassembled WGS sequence"/>
</dbReference>
<keyword evidence="13" id="KW-0732">Signal</keyword>
<evidence type="ECO:0000256" key="2">
    <source>
        <dbReference type="ARBA" id="ARBA00004687"/>
    </source>
</evidence>
<keyword evidence="4" id="KW-0337">GPI-anchor biosynthesis</keyword>
<dbReference type="GO" id="GO:0006506">
    <property type="term" value="P:GPI anchor biosynthetic process"/>
    <property type="evidence" value="ECO:0007669"/>
    <property type="project" value="UniProtKB-UniPathway"/>
</dbReference>
<organism evidence="14 15">
    <name type="scientific">Diutina rugosa</name>
    <name type="common">Yeast</name>
    <name type="synonym">Candida rugosa</name>
    <dbReference type="NCBI Taxonomy" id="5481"/>
    <lineage>
        <taxon>Eukaryota</taxon>
        <taxon>Fungi</taxon>
        <taxon>Dikarya</taxon>
        <taxon>Ascomycota</taxon>
        <taxon>Saccharomycotina</taxon>
        <taxon>Pichiomycetes</taxon>
        <taxon>Debaryomycetaceae</taxon>
        <taxon>Diutina</taxon>
    </lineage>
</organism>
<dbReference type="OMA" id="HHMVFNN"/>
<dbReference type="GO" id="GO:0005789">
    <property type="term" value="C:endoplasmic reticulum membrane"/>
    <property type="evidence" value="ECO:0007669"/>
    <property type="project" value="UniProtKB-SubCell"/>
</dbReference>
<feature type="transmembrane region" description="Helical" evidence="12">
    <location>
        <begin position="256"/>
        <end position="280"/>
    </location>
</feature>
<keyword evidence="9 12" id="KW-1133">Transmembrane helix</keyword>
<accession>A0A642UDH0</accession>
<keyword evidence="6" id="KW-0808">Transferase</keyword>